<keyword evidence="4 9" id="KW-0812">Transmembrane</keyword>
<evidence type="ECO:0000256" key="2">
    <source>
        <dbReference type="ARBA" id="ARBA00022448"/>
    </source>
</evidence>
<evidence type="ECO:0000259" key="10">
    <source>
        <dbReference type="Pfam" id="PF02355"/>
    </source>
</evidence>
<feature type="transmembrane region" description="Helical" evidence="9">
    <location>
        <begin position="274"/>
        <end position="298"/>
    </location>
</feature>
<dbReference type="PRINTS" id="PR01755">
    <property type="entry name" value="SECFTRNLCASE"/>
</dbReference>
<evidence type="ECO:0000313" key="11">
    <source>
        <dbReference type="EMBL" id="SMC50255.1"/>
    </source>
</evidence>
<dbReference type="InterPro" id="IPR022813">
    <property type="entry name" value="SecD/SecF_arch_bac"/>
</dbReference>
<feature type="transmembrane region" description="Helical" evidence="9">
    <location>
        <begin position="195"/>
        <end position="214"/>
    </location>
</feature>
<evidence type="ECO:0000256" key="5">
    <source>
        <dbReference type="ARBA" id="ARBA00022927"/>
    </source>
</evidence>
<comment type="subcellular location">
    <subcellularLocation>
        <location evidence="1 9">Cell membrane</location>
        <topology evidence="1 9">Multi-pass membrane protein</topology>
    </subcellularLocation>
</comment>
<dbReference type="PANTHER" id="PTHR30081">
    <property type="entry name" value="PROTEIN-EXPORT MEMBRANE PROTEIN SEC"/>
    <property type="match status" value="1"/>
</dbReference>
<evidence type="ECO:0000256" key="7">
    <source>
        <dbReference type="ARBA" id="ARBA00023010"/>
    </source>
</evidence>
<name>A0A1W1ZNY8_9FIRM</name>
<dbReference type="STRING" id="1122930.SAMN02745168_1272"/>
<comment type="similarity">
    <text evidence="9">Belongs to the SecD/SecF family. SecF subfamily.</text>
</comment>
<dbReference type="GO" id="GO:0043952">
    <property type="term" value="P:protein transport by the Sec complex"/>
    <property type="evidence" value="ECO:0007669"/>
    <property type="project" value="UniProtKB-UniRule"/>
</dbReference>
<feature type="transmembrane region" description="Helical" evidence="9">
    <location>
        <begin position="12"/>
        <end position="32"/>
    </location>
</feature>
<dbReference type="NCBIfam" id="TIGR00966">
    <property type="entry name" value="transloc_SecF"/>
    <property type="match status" value="1"/>
</dbReference>
<dbReference type="EMBL" id="FWXW01000002">
    <property type="protein sequence ID" value="SMC50255.1"/>
    <property type="molecule type" value="Genomic_DNA"/>
</dbReference>
<keyword evidence="3 9" id="KW-1003">Cell membrane</keyword>
<dbReference type="PANTHER" id="PTHR30081:SF8">
    <property type="entry name" value="PROTEIN TRANSLOCASE SUBUNIT SECF"/>
    <property type="match status" value="1"/>
</dbReference>
<dbReference type="InterPro" id="IPR022645">
    <property type="entry name" value="SecD/SecF_bac"/>
</dbReference>
<evidence type="ECO:0000256" key="1">
    <source>
        <dbReference type="ARBA" id="ARBA00004651"/>
    </source>
</evidence>
<gene>
    <name evidence="9" type="primary">secF</name>
    <name evidence="11" type="ORF">SAMN02745168_1272</name>
</gene>
<dbReference type="AlphaFoldDB" id="A0A1W1ZNY8"/>
<dbReference type="OrthoDB" id="9805019at2"/>
<keyword evidence="2 9" id="KW-0813">Transport</keyword>
<evidence type="ECO:0000313" key="12">
    <source>
        <dbReference type="Proteomes" id="UP000192790"/>
    </source>
</evidence>
<organism evidence="11 12">
    <name type="scientific">Papillibacter cinnamivorans DSM 12816</name>
    <dbReference type="NCBI Taxonomy" id="1122930"/>
    <lineage>
        <taxon>Bacteria</taxon>
        <taxon>Bacillati</taxon>
        <taxon>Bacillota</taxon>
        <taxon>Clostridia</taxon>
        <taxon>Eubacteriales</taxon>
        <taxon>Oscillospiraceae</taxon>
        <taxon>Papillibacter</taxon>
    </lineage>
</organism>
<evidence type="ECO:0000256" key="8">
    <source>
        <dbReference type="ARBA" id="ARBA00023136"/>
    </source>
</evidence>
<dbReference type="GO" id="GO:0006605">
    <property type="term" value="P:protein targeting"/>
    <property type="evidence" value="ECO:0007669"/>
    <property type="project" value="UniProtKB-UniRule"/>
</dbReference>
<proteinExistence type="inferred from homology"/>
<dbReference type="GO" id="GO:0015450">
    <property type="term" value="F:protein-transporting ATPase activity"/>
    <property type="evidence" value="ECO:0007669"/>
    <property type="project" value="InterPro"/>
</dbReference>
<keyword evidence="7 9" id="KW-0811">Translocation</keyword>
<dbReference type="GO" id="GO:0065002">
    <property type="term" value="P:intracellular protein transmembrane transport"/>
    <property type="evidence" value="ECO:0007669"/>
    <property type="project" value="UniProtKB-UniRule"/>
</dbReference>
<dbReference type="RefSeq" id="WP_084233884.1">
    <property type="nucleotide sequence ID" value="NZ_FWXW01000002.1"/>
</dbReference>
<evidence type="ECO:0000256" key="6">
    <source>
        <dbReference type="ARBA" id="ARBA00022989"/>
    </source>
</evidence>
<dbReference type="SUPFAM" id="SSF82866">
    <property type="entry name" value="Multidrug efflux transporter AcrB transmembrane domain"/>
    <property type="match status" value="1"/>
</dbReference>
<keyword evidence="12" id="KW-1185">Reference proteome</keyword>
<feature type="transmembrane region" description="Helical" evidence="9">
    <location>
        <begin position="134"/>
        <end position="155"/>
    </location>
</feature>
<keyword evidence="5 9" id="KW-0653">Protein transport</keyword>
<protein>
    <recommendedName>
        <fullName evidence="9">Protein-export membrane protein SecF</fullName>
    </recommendedName>
</protein>
<dbReference type="Pfam" id="PF02355">
    <property type="entry name" value="SecD_SecF_C"/>
    <property type="match status" value="1"/>
</dbReference>
<dbReference type="InterPro" id="IPR048634">
    <property type="entry name" value="SecD_SecF_C"/>
</dbReference>
<dbReference type="Gene3D" id="1.20.1640.10">
    <property type="entry name" value="Multidrug efflux transporter AcrB transmembrane domain"/>
    <property type="match status" value="1"/>
</dbReference>
<feature type="transmembrane region" description="Helical" evidence="9">
    <location>
        <begin position="250"/>
        <end position="268"/>
    </location>
</feature>
<evidence type="ECO:0000256" key="9">
    <source>
        <dbReference type="HAMAP-Rule" id="MF_01464"/>
    </source>
</evidence>
<sequence>MNVKRVFFFKHRYVYFAISIAVILTGVIFTLVNGLQLDIKFKGGTILNYSCVGDVDVTKAESVIGSTLGQTVDCQIQTNITNGGQTLVINLAGNEGITSQDQQTVTQVLTVTFPDANMNLTNSQTVEPSYGARFFKNGMIAIALSFILILIYVGIRFRNIGGFSAGAMAIVALIHDVLVVTSVFAIFQIPVGDSYIAAVLTIIGFSINDTIVIYDRIRENARLLGKKVNTEELVDISITQSISRSINTNITVFVSITIVFIFAQIYNITSIRTFALPMMFGTISGCYSTVCIAGPLWTMWKNYKSRKRAARA</sequence>
<feature type="domain" description="Protein export membrane protein SecD/SecF C-terminal" evidence="10">
    <location>
        <begin position="116"/>
        <end position="302"/>
    </location>
</feature>
<dbReference type="HAMAP" id="MF_01464_B">
    <property type="entry name" value="SecF_B"/>
    <property type="match status" value="1"/>
</dbReference>
<dbReference type="GO" id="GO:0005886">
    <property type="term" value="C:plasma membrane"/>
    <property type="evidence" value="ECO:0007669"/>
    <property type="project" value="UniProtKB-SubCell"/>
</dbReference>
<keyword evidence="8 9" id="KW-0472">Membrane</keyword>
<feature type="transmembrane region" description="Helical" evidence="9">
    <location>
        <begin position="167"/>
        <end position="189"/>
    </location>
</feature>
<evidence type="ECO:0000256" key="4">
    <source>
        <dbReference type="ARBA" id="ARBA00022692"/>
    </source>
</evidence>
<comment type="function">
    <text evidence="9">Part of the Sec protein translocase complex. Interacts with the SecYEG preprotein conducting channel. SecDF uses the proton motive force (PMF) to complete protein translocation after the ATP-dependent function of SecA.</text>
</comment>
<accession>A0A1W1ZNY8</accession>
<dbReference type="Proteomes" id="UP000192790">
    <property type="component" value="Unassembled WGS sequence"/>
</dbReference>
<evidence type="ECO:0000256" key="3">
    <source>
        <dbReference type="ARBA" id="ARBA00022475"/>
    </source>
</evidence>
<reference evidence="11 12" key="1">
    <citation type="submission" date="2017-04" db="EMBL/GenBank/DDBJ databases">
        <authorList>
            <person name="Afonso C.L."/>
            <person name="Miller P.J."/>
            <person name="Scott M.A."/>
            <person name="Spackman E."/>
            <person name="Goraichik I."/>
            <person name="Dimitrov K.M."/>
            <person name="Suarez D.L."/>
            <person name="Swayne D.E."/>
        </authorList>
    </citation>
    <scope>NUCLEOTIDE SEQUENCE [LARGE SCALE GENOMIC DNA]</scope>
    <source>
        <strain evidence="11 12">DSM 12816</strain>
    </source>
</reference>
<keyword evidence="6 9" id="KW-1133">Transmembrane helix</keyword>
<comment type="subunit">
    <text evidence="9">Forms a complex with SecD. Part of the essential Sec protein translocation apparatus which comprises SecA, SecYEG and auxiliary proteins SecDF. Other proteins may also be involved.</text>
</comment>
<dbReference type="InterPro" id="IPR005665">
    <property type="entry name" value="SecF_bac"/>
</dbReference>